<evidence type="ECO:0000256" key="2">
    <source>
        <dbReference type="ARBA" id="ARBA00023172"/>
    </source>
</evidence>
<reference evidence="4" key="1">
    <citation type="journal article" date="2021" name="PeerJ">
        <title>Extensive microbial diversity within the chicken gut microbiome revealed by metagenomics and culture.</title>
        <authorList>
            <person name="Gilroy R."/>
            <person name="Ravi A."/>
            <person name="Getino M."/>
            <person name="Pursley I."/>
            <person name="Horton D.L."/>
            <person name="Alikhan N.F."/>
            <person name="Baker D."/>
            <person name="Gharbi K."/>
            <person name="Hall N."/>
            <person name="Watson M."/>
            <person name="Adriaenssens E.M."/>
            <person name="Foster-Nyarko E."/>
            <person name="Jarju S."/>
            <person name="Secka A."/>
            <person name="Antonio M."/>
            <person name="Oren A."/>
            <person name="Chaudhuri R.R."/>
            <person name="La Ragione R."/>
            <person name="Hildebrand F."/>
            <person name="Pallen M.J."/>
        </authorList>
    </citation>
    <scope>NUCLEOTIDE SEQUENCE</scope>
    <source>
        <strain evidence="4">Gambia11-129</strain>
    </source>
</reference>
<keyword evidence="2" id="KW-0233">DNA recombination</keyword>
<gene>
    <name evidence="4" type="ORF">IAB12_00420</name>
</gene>
<dbReference type="GO" id="GO:0015074">
    <property type="term" value="P:DNA integration"/>
    <property type="evidence" value="ECO:0007669"/>
    <property type="project" value="InterPro"/>
</dbReference>
<feature type="domain" description="Tyr recombinase" evidence="3">
    <location>
        <begin position="195"/>
        <end position="390"/>
    </location>
</feature>
<comment type="caution">
    <text evidence="4">The sequence shown here is derived from an EMBL/GenBank/DDBJ whole genome shotgun (WGS) entry which is preliminary data.</text>
</comment>
<dbReference type="GO" id="GO:0003677">
    <property type="term" value="F:DNA binding"/>
    <property type="evidence" value="ECO:0007669"/>
    <property type="project" value="UniProtKB-KW"/>
</dbReference>
<dbReference type="InterPro" id="IPR010998">
    <property type="entry name" value="Integrase_recombinase_N"/>
</dbReference>
<dbReference type="InterPro" id="IPR011010">
    <property type="entry name" value="DNA_brk_join_enz"/>
</dbReference>
<evidence type="ECO:0000313" key="5">
    <source>
        <dbReference type="Proteomes" id="UP000823936"/>
    </source>
</evidence>
<dbReference type="Gene3D" id="1.10.150.130">
    <property type="match status" value="1"/>
</dbReference>
<dbReference type="Pfam" id="PF00589">
    <property type="entry name" value="Phage_integrase"/>
    <property type="match status" value="1"/>
</dbReference>
<dbReference type="PANTHER" id="PTHR30349">
    <property type="entry name" value="PHAGE INTEGRASE-RELATED"/>
    <property type="match status" value="1"/>
</dbReference>
<dbReference type="Proteomes" id="UP000823936">
    <property type="component" value="Unassembled WGS sequence"/>
</dbReference>
<protein>
    <submittedName>
        <fullName evidence="4">Tyrosine-type recombinase/integrase</fullName>
    </submittedName>
</protein>
<evidence type="ECO:0000256" key="1">
    <source>
        <dbReference type="ARBA" id="ARBA00023125"/>
    </source>
</evidence>
<organism evidence="4 5">
    <name type="scientific">Candidatus Ornithospirochaeta avicola</name>
    <dbReference type="NCBI Taxonomy" id="2840896"/>
    <lineage>
        <taxon>Bacteria</taxon>
        <taxon>Pseudomonadati</taxon>
        <taxon>Spirochaetota</taxon>
        <taxon>Spirochaetia</taxon>
        <taxon>Spirochaetales</taxon>
        <taxon>Spirochaetaceae</taxon>
        <taxon>Spirochaetaceae incertae sedis</taxon>
        <taxon>Candidatus Ornithospirochaeta</taxon>
    </lineage>
</organism>
<dbReference type="EMBL" id="DXHU01000003">
    <property type="protein sequence ID" value="HIV98232.1"/>
    <property type="molecule type" value="Genomic_DNA"/>
</dbReference>
<keyword evidence="1" id="KW-0238">DNA-binding</keyword>
<sequence>MAHRKEFYLYKRKKSRGAYWYVCYVDRSTGKQGNAKSIDCLKERLGIRDYESVRRRDDAAIIAKRALDEGIIFSRSNISFLDYCDAFWDYDSSEYIRRRNMGRGRGISRGYAMNMLLFLRKHVSLYIDHSLALEDVRTHHLDDILFAMINSESLASGTIQLIVLSFTLPLKEAYRAGLIRENPADRMMKISRKEKVRGCFTRDECEKMLVFLSTNPSFLDSSYSLSIKLALLSGMRSGEIRALNVSDFVPSSYDGYVKIMIRNSYSPFSGIKDTKGGYERACIIPESFKDELFANADEKGILLPSTRGGYMSSPSLRNAFYRLLDEIGIGEDVRRKRNLTFHSLRHTFSTLARDENISQEDRMSVMGHRSRSINDRYTHASDESLLRVSRLAESLLGAEKSAVRGSLLRL</sequence>
<reference evidence="4" key="2">
    <citation type="submission" date="2021-04" db="EMBL/GenBank/DDBJ databases">
        <authorList>
            <person name="Gilroy R."/>
        </authorList>
    </citation>
    <scope>NUCLEOTIDE SEQUENCE</scope>
    <source>
        <strain evidence="4">Gambia11-129</strain>
    </source>
</reference>
<dbReference type="AlphaFoldDB" id="A0A9D1TM85"/>
<dbReference type="PROSITE" id="PS51898">
    <property type="entry name" value="TYR_RECOMBINASE"/>
    <property type="match status" value="1"/>
</dbReference>
<dbReference type="InterPro" id="IPR013762">
    <property type="entry name" value="Integrase-like_cat_sf"/>
</dbReference>
<dbReference type="SUPFAM" id="SSF56349">
    <property type="entry name" value="DNA breaking-rejoining enzymes"/>
    <property type="match status" value="1"/>
</dbReference>
<proteinExistence type="predicted"/>
<name>A0A9D1TM85_9SPIO</name>
<dbReference type="InterPro" id="IPR050090">
    <property type="entry name" value="Tyrosine_recombinase_XerCD"/>
</dbReference>
<evidence type="ECO:0000313" key="4">
    <source>
        <dbReference type="EMBL" id="HIV98232.1"/>
    </source>
</evidence>
<evidence type="ECO:0000259" key="3">
    <source>
        <dbReference type="PROSITE" id="PS51898"/>
    </source>
</evidence>
<dbReference type="InterPro" id="IPR002104">
    <property type="entry name" value="Integrase_catalytic"/>
</dbReference>
<accession>A0A9D1TM85</accession>
<dbReference type="GO" id="GO:0006310">
    <property type="term" value="P:DNA recombination"/>
    <property type="evidence" value="ECO:0007669"/>
    <property type="project" value="UniProtKB-KW"/>
</dbReference>
<dbReference type="Gene3D" id="1.10.443.10">
    <property type="entry name" value="Intergrase catalytic core"/>
    <property type="match status" value="1"/>
</dbReference>